<dbReference type="InterPro" id="IPR025877">
    <property type="entry name" value="MobA-like_NTP_Trfase"/>
</dbReference>
<proteinExistence type="predicted"/>
<protein>
    <submittedName>
        <fullName evidence="5">Nucleotidyltransferase family protein</fullName>
    </submittedName>
</protein>
<feature type="domain" description="MobA-like NTP transferase" evidence="4">
    <location>
        <begin position="7"/>
        <end position="134"/>
    </location>
</feature>
<dbReference type="Gene3D" id="3.90.550.10">
    <property type="entry name" value="Spore Coat Polysaccharide Biosynthesis Protein SpsA, Chain A"/>
    <property type="match status" value="1"/>
</dbReference>
<reference evidence="5" key="1">
    <citation type="submission" date="2024-08" db="EMBL/GenBank/DDBJ databases">
        <title>Phylogenomic analyses of a clade within the roseobacter group suggest taxonomic reassignments of species of the genera Aestuariivita, Citreicella, Loktanella, Nautella, Pelagibaca, Ruegeria, Thalassobius, Thiobacimonas and Tropicibacter, and the proposal o.</title>
        <authorList>
            <person name="Jeon C.O."/>
        </authorList>
    </citation>
    <scope>NUCLEOTIDE SEQUENCE</scope>
    <source>
        <strain evidence="5">SS1-5</strain>
    </source>
</reference>
<evidence type="ECO:0000313" key="6">
    <source>
        <dbReference type="Proteomes" id="UP001470809"/>
    </source>
</evidence>
<keyword evidence="1" id="KW-0808">Transferase</keyword>
<evidence type="ECO:0000313" key="5">
    <source>
        <dbReference type="EMBL" id="WZU68210.1"/>
    </source>
</evidence>
<dbReference type="AlphaFoldDB" id="A0AAN0MAV4"/>
<keyword evidence="6" id="KW-1185">Reference proteome</keyword>
<dbReference type="Pfam" id="PF12804">
    <property type="entry name" value="NTP_transf_3"/>
    <property type="match status" value="1"/>
</dbReference>
<dbReference type="RefSeq" id="WP_342077504.1">
    <property type="nucleotide sequence ID" value="NZ_CP151767.2"/>
</dbReference>
<keyword evidence="3" id="KW-0460">Magnesium</keyword>
<evidence type="ECO:0000259" key="4">
    <source>
        <dbReference type="Pfam" id="PF12804"/>
    </source>
</evidence>
<dbReference type="InterPro" id="IPR050065">
    <property type="entry name" value="GlmU-like"/>
</dbReference>
<dbReference type="GO" id="GO:0016779">
    <property type="term" value="F:nucleotidyltransferase activity"/>
    <property type="evidence" value="ECO:0007669"/>
    <property type="project" value="UniProtKB-KW"/>
</dbReference>
<dbReference type="PANTHER" id="PTHR43584">
    <property type="entry name" value="NUCLEOTIDYL TRANSFERASE"/>
    <property type="match status" value="1"/>
</dbReference>
<sequence>MTQPILFFAAGLGTRMRHLVVDQPKPLVKVGSKALIDHALGFADAPDLQPKVVNLHYKSDMLRAHLGTRNIVFSDETDKLRETGGGLKHALPLLGTSPVITMNTDAVWRGANPIEQLRQGWQPQMEALLLMVPKENVHGHLGKGDFLRSEDGRLRRGPGDIYTGVQMIRTETLADMQQDAFSMNVIWDQIADRGGLYGLTYQGQWCDVGQPAGIPIAEEMLGV</sequence>
<evidence type="ECO:0000256" key="1">
    <source>
        <dbReference type="ARBA" id="ARBA00022679"/>
    </source>
</evidence>
<gene>
    <name evidence="5" type="ORF">AABB31_04590</name>
</gene>
<evidence type="ECO:0000256" key="3">
    <source>
        <dbReference type="ARBA" id="ARBA00022842"/>
    </source>
</evidence>
<organism evidence="5 6">
    <name type="scientific">Yoonia rhodophyticola</name>
    <dbReference type="NCBI Taxonomy" id="3137370"/>
    <lineage>
        <taxon>Bacteria</taxon>
        <taxon>Pseudomonadati</taxon>
        <taxon>Pseudomonadota</taxon>
        <taxon>Alphaproteobacteria</taxon>
        <taxon>Rhodobacterales</taxon>
        <taxon>Paracoccaceae</taxon>
        <taxon>Yoonia</taxon>
    </lineage>
</organism>
<dbReference type="CDD" id="cd06422">
    <property type="entry name" value="NTP_transferase_like_1"/>
    <property type="match status" value="1"/>
</dbReference>
<dbReference type="PANTHER" id="PTHR43584:SF8">
    <property type="entry name" value="N-ACETYLMURAMATE ALPHA-1-PHOSPHATE URIDYLYLTRANSFERASE"/>
    <property type="match status" value="1"/>
</dbReference>
<dbReference type="InterPro" id="IPR029044">
    <property type="entry name" value="Nucleotide-diphossugar_trans"/>
</dbReference>
<dbReference type="EMBL" id="CP151767">
    <property type="protein sequence ID" value="WZU68210.1"/>
    <property type="molecule type" value="Genomic_DNA"/>
</dbReference>
<name>A0AAN0MAV4_9RHOB</name>
<evidence type="ECO:0000256" key="2">
    <source>
        <dbReference type="ARBA" id="ARBA00022695"/>
    </source>
</evidence>
<dbReference type="KEGG" id="yrh:AABB31_04590"/>
<accession>A0AAN0MAV4</accession>
<dbReference type="Proteomes" id="UP001470809">
    <property type="component" value="Chromosome"/>
</dbReference>
<keyword evidence="2" id="KW-0548">Nucleotidyltransferase</keyword>
<dbReference type="SUPFAM" id="SSF53448">
    <property type="entry name" value="Nucleotide-diphospho-sugar transferases"/>
    <property type="match status" value="1"/>
</dbReference>